<dbReference type="InterPro" id="IPR036196">
    <property type="entry name" value="Ptyr_pPase_sf"/>
</dbReference>
<protein>
    <submittedName>
        <fullName evidence="2">Low molecular weight phosphatase family protein</fullName>
    </submittedName>
</protein>
<keyword evidence="3" id="KW-1185">Reference proteome</keyword>
<proteinExistence type="predicted"/>
<dbReference type="PANTHER" id="PTHR11717:SF31">
    <property type="entry name" value="LOW MOLECULAR WEIGHT PROTEIN-TYROSINE-PHOSPHATASE ETP-RELATED"/>
    <property type="match status" value="1"/>
</dbReference>
<feature type="domain" description="Phosphotyrosine protein phosphatase I" evidence="1">
    <location>
        <begin position="2"/>
        <end position="182"/>
    </location>
</feature>
<sequence length="189" mass="19831">MSTLLVVCTANICRSPVAEAALGRALSGTGITVRSAGTRAVPAAPASPETAALLRERFGQEQEHRAHVLTASLAASADLVLTMTVPQRGQVIALEPRTVRRVFTLRELARILPRLPEAAPAGEEPGLRSLAQRCARLRAAEPLPVSALDIEDPYGGTPAAYRMAFAQILEASGIIGAGLAARLRGREPA</sequence>
<name>A0ABV6RA13_9MICO</name>
<dbReference type="Gene3D" id="3.40.50.2300">
    <property type="match status" value="1"/>
</dbReference>
<dbReference type="Proteomes" id="UP001589793">
    <property type="component" value="Unassembled WGS sequence"/>
</dbReference>
<accession>A0ABV6RA13</accession>
<comment type="caution">
    <text evidence="2">The sequence shown here is derived from an EMBL/GenBank/DDBJ whole genome shotgun (WGS) entry which is preliminary data.</text>
</comment>
<dbReference type="RefSeq" id="WP_376977875.1">
    <property type="nucleotide sequence ID" value="NZ_JBHLSV010000002.1"/>
</dbReference>
<reference evidence="2 3" key="1">
    <citation type="submission" date="2024-09" db="EMBL/GenBank/DDBJ databases">
        <authorList>
            <person name="Sun Q."/>
            <person name="Mori K."/>
        </authorList>
    </citation>
    <scope>NUCLEOTIDE SEQUENCE [LARGE SCALE GENOMIC DNA]</scope>
    <source>
        <strain evidence="2 3">CICC 10874</strain>
    </source>
</reference>
<dbReference type="SUPFAM" id="SSF52788">
    <property type="entry name" value="Phosphotyrosine protein phosphatases I"/>
    <property type="match status" value="1"/>
</dbReference>
<dbReference type="Pfam" id="PF01451">
    <property type="entry name" value="LMWPc"/>
    <property type="match status" value="1"/>
</dbReference>
<dbReference type="InterPro" id="IPR023485">
    <property type="entry name" value="Ptyr_pPase"/>
</dbReference>
<organism evidence="2 3">
    <name type="scientific">Brachybacterium hainanense</name>
    <dbReference type="NCBI Taxonomy" id="1541174"/>
    <lineage>
        <taxon>Bacteria</taxon>
        <taxon>Bacillati</taxon>
        <taxon>Actinomycetota</taxon>
        <taxon>Actinomycetes</taxon>
        <taxon>Micrococcales</taxon>
        <taxon>Dermabacteraceae</taxon>
        <taxon>Brachybacterium</taxon>
    </lineage>
</organism>
<dbReference type="InterPro" id="IPR050438">
    <property type="entry name" value="LMW_PTPase"/>
</dbReference>
<dbReference type="SMART" id="SM00226">
    <property type="entry name" value="LMWPc"/>
    <property type="match status" value="1"/>
</dbReference>
<dbReference type="PANTHER" id="PTHR11717">
    <property type="entry name" value="LOW MOLECULAR WEIGHT PROTEIN TYROSINE PHOSPHATASE"/>
    <property type="match status" value="1"/>
</dbReference>
<evidence type="ECO:0000259" key="1">
    <source>
        <dbReference type="SMART" id="SM00226"/>
    </source>
</evidence>
<evidence type="ECO:0000313" key="2">
    <source>
        <dbReference type="EMBL" id="MFC0672803.1"/>
    </source>
</evidence>
<dbReference type="EMBL" id="JBHLSV010000002">
    <property type="protein sequence ID" value="MFC0672803.1"/>
    <property type="molecule type" value="Genomic_DNA"/>
</dbReference>
<evidence type="ECO:0000313" key="3">
    <source>
        <dbReference type="Proteomes" id="UP001589793"/>
    </source>
</evidence>
<gene>
    <name evidence="2" type="ORF">ACFFF6_02405</name>
</gene>